<dbReference type="EMBL" id="CZQE01000048">
    <property type="protein sequence ID" value="CUS43401.1"/>
    <property type="molecule type" value="Genomic_DNA"/>
</dbReference>
<organism evidence="3">
    <name type="scientific">hydrothermal vent metagenome</name>
    <dbReference type="NCBI Taxonomy" id="652676"/>
    <lineage>
        <taxon>unclassified sequences</taxon>
        <taxon>metagenomes</taxon>
        <taxon>ecological metagenomes</taxon>
    </lineage>
</organism>
<gene>
    <name evidence="3" type="ORF">MGWOODY_Smn3146</name>
</gene>
<dbReference type="AlphaFoldDB" id="A0A160TGP5"/>
<dbReference type="InterPro" id="IPR014147">
    <property type="entry name" value="T4SS_TrbJ"/>
</dbReference>
<evidence type="ECO:0000256" key="2">
    <source>
        <dbReference type="SAM" id="MobiDB-lite"/>
    </source>
</evidence>
<feature type="region of interest" description="Disordered" evidence="2">
    <location>
        <begin position="1"/>
        <end position="165"/>
    </location>
</feature>
<evidence type="ECO:0000313" key="3">
    <source>
        <dbReference type="EMBL" id="CUS43401.1"/>
    </source>
</evidence>
<feature type="compositionally biased region" description="Low complexity" evidence="2">
    <location>
        <begin position="126"/>
        <end position="150"/>
    </location>
</feature>
<feature type="compositionally biased region" description="Basic and acidic residues" evidence="2">
    <location>
        <begin position="30"/>
        <end position="42"/>
    </location>
</feature>
<feature type="compositionally biased region" description="Basic and acidic residues" evidence="2">
    <location>
        <begin position="101"/>
        <end position="118"/>
    </location>
</feature>
<protein>
    <submittedName>
        <fullName evidence="3">Conjugative transfer protein TrbJ</fullName>
    </submittedName>
</protein>
<proteinExistence type="predicted"/>
<name>A0A160TGP5_9ZZZZ</name>
<reference evidence="3" key="1">
    <citation type="submission" date="2015-10" db="EMBL/GenBank/DDBJ databases">
        <authorList>
            <person name="Gilbert D.G."/>
        </authorList>
    </citation>
    <scope>NUCLEOTIDE SEQUENCE</scope>
</reference>
<dbReference type="NCBIfam" id="TIGR02780">
    <property type="entry name" value="TrbJ_Ti"/>
    <property type="match status" value="1"/>
</dbReference>
<feature type="coiled-coil region" evidence="1">
    <location>
        <begin position="212"/>
        <end position="271"/>
    </location>
</feature>
<keyword evidence="1" id="KW-0175">Coiled coil</keyword>
<feature type="compositionally biased region" description="Low complexity" evidence="2">
    <location>
        <begin position="79"/>
        <end position="88"/>
    </location>
</feature>
<feature type="compositionally biased region" description="Basic residues" evidence="2">
    <location>
        <begin position="43"/>
        <end position="57"/>
    </location>
</feature>
<feature type="compositionally biased region" description="Basic residues" evidence="2">
    <location>
        <begin position="89"/>
        <end position="100"/>
    </location>
</feature>
<feature type="compositionally biased region" description="Basic and acidic residues" evidence="2">
    <location>
        <begin position="7"/>
        <end position="20"/>
    </location>
</feature>
<evidence type="ECO:0000256" key="1">
    <source>
        <dbReference type="SAM" id="Coils"/>
    </source>
</evidence>
<sequence length="403" mass="44202">MADLAEEERQRRFRHAEPGRHRNLHRAGHHRELPDAHLPAERARRRAADRRHLRTVRPQRSPDRNPQPGHAQARLLLPVAARQPAVRAGARRGRVGLRRRVFQDRSAPHRRTGRDPRPRALRRRMAAPSRPGLGGRSSSRTPTRSAGRSPGRCRPAPPCLEGHDPMKPNILRRAMLAGAIATSSMIGITAATPAHAQFGGIVYDPTNYAQNVLTAARSLQQVNNQIQQIQQQATSLVNEARNLASLPFSSLQQLQQQVQRTQQLLGEAQRIAYDVQNVQQVFNGRYKGAALTGTHAQMVANANARWEDSVGAFQDALQVQAGVVGNIEGARTTMYSLVSASQSATGALQATQAGNELLALQSQQLADLTAAVAAQGRAQALQSARQAAEEAEGRERFRRFMGN</sequence>
<dbReference type="NCBIfam" id="NF010448">
    <property type="entry name" value="PRK13874.1"/>
    <property type="match status" value="1"/>
</dbReference>
<accession>A0A160TGP5</accession>